<name>A0AAW1VGG5_9CUCU</name>
<dbReference type="AlphaFoldDB" id="A0AAW1VGG5"/>
<feature type="binding site" evidence="11">
    <location>
        <position position="174"/>
    </location>
    <ligand>
        <name>Zn(2+)</name>
        <dbReference type="ChEBI" id="CHEBI:29105"/>
    </ligand>
</feature>
<keyword evidence="3" id="KW-0053">Apoptosis</keyword>
<comment type="caution">
    <text evidence="14">The sequence shown here is derived from an EMBL/GenBank/DDBJ whole genome shotgun (WGS) entry which is preliminary data.</text>
</comment>
<reference evidence="14 15" key="1">
    <citation type="submission" date="2023-03" db="EMBL/GenBank/DDBJ databases">
        <title>Genome insight into feeding habits of ladybird beetles.</title>
        <authorList>
            <person name="Li H.-S."/>
            <person name="Huang Y.-H."/>
            <person name="Pang H."/>
        </authorList>
    </citation>
    <scope>NUCLEOTIDE SEQUENCE [LARGE SCALE GENOMIC DNA]</scope>
    <source>
        <strain evidence="14">SYSU_2023b</strain>
        <tissue evidence="14">Whole body</tissue>
    </source>
</reference>
<evidence type="ECO:0000256" key="9">
    <source>
        <dbReference type="ARBA" id="ARBA00023163"/>
    </source>
</evidence>
<dbReference type="PANTHER" id="PTHR11447">
    <property type="entry name" value="CELLULAR TUMOR ANTIGEN P53"/>
    <property type="match status" value="1"/>
</dbReference>
<evidence type="ECO:0000256" key="4">
    <source>
        <dbReference type="ARBA" id="ARBA00022723"/>
    </source>
</evidence>
<comment type="subcellular location">
    <subcellularLocation>
        <location evidence="1">Nucleus</location>
    </subcellularLocation>
</comment>
<evidence type="ECO:0000256" key="5">
    <source>
        <dbReference type="ARBA" id="ARBA00022833"/>
    </source>
</evidence>
<dbReference type="GO" id="GO:0000981">
    <property type="term" value="F:DNA-binding transcription factor activity, RNA polymerase II-specific"/>
    <property type="evidence" value="ECO:0007669"/>
    <property type="project" value="TreeGrafter"/>
</dbReference>
<evidence type="ECO:0000256" key="11">
    <source>
        <dbReference type="PIRSR" id="PIRSR602117-1"/>
    </source>
</evidence>
<keyword evidence="6" id="KW-0805">Transcription regulation</keyword>
<dbReference type="SUPFAM" id="SSF49417">
    <property type="entry name" value="p53-like transcription factors"/>
    <property type="match status" value="1"/>
</dbReference>
<comment type="similarity">
    <text evidence="2">Belongs to the p53 family.</text>
</comment>
<proteinExistence type="inferred from homology"/>
<dbReference type="InterPro" id="IPR002117">
    <property type="entry name" value="p53_tumour_suppressor"/>
</dbReference>
<evidence type="ECO:0000256" key="10">
    <source>
        <dbReference type="ARBA" id="ARBA00023242"/>
    </source>
</evidence>
<organism evidence="14 15">
    <name type="scientific">Henosepilachna vigintioctopunctata</name>
    <dbReference type="NCBI Taxonomy" id="420089"/>
    <lineage>
        <taxon>Eukaryota</taxon>
        <taxon>Metazoa</taxon>
        <taxon>Ecdysozoa</taxon>
        <taxon>Arthropoda</taxon>
        <taxon>Hexapoda</taxon>
        <taxon>Insecta</taxon>
        <taxon>Pterygota</taxon>
        <taxon>Neoptera</taxon>
        <taxon>Endopterygota</taxon>
        <taxon>Coleoptera</taxon>
        <taxon>Polyphaga</taxon>
        <taxon>Cucujiformia</taxon>
        <taxon>Coccinelloidea</taxon>
        <taxon>Coccinellidae</taxon>
        <taxon>Epilachninae</taxon>
        <taxon>Epilachnini</taxon>
        <taxon>Henosepilachna</taxon>
    </lineage>
</organism>
<dbReference type="InterPro" id="IPR012346">
    <property type="entry name" value="p53/RUNT-type_TF_DNA-bd_sf"/>
</dbReference>
<feature type="binding site" evidence="11">
    <location>
        <position position="236"/>
    </location>
    <ligand>
        <name>Zn(2+)</name>
        <dbReference type="ChEBI" id="CHEBI:29105"/>
    </ligand>
</feature>
<sequence>MSFPESDISDLLDKADSEELYEKVHDIVNYVDDNSYSHGLQDISDSFNTLDDVQAMELKQELIFSELELSPEALLPQSHIISQPIPRILSVPMSVCNEDYAGPHIFEVSIIPNGSKNPWVYSTILNKVFIDMGAHFPVDFRVSSRPSETLFIRVLPAFSSLQYSQDLVYRCVQHEQPGLNKDVPDHVRQHIIRCKSNPNAQYLGDKKANQRLSIVFPFSYPQTGTDAVREMFFFVCKNSCPTGMNRKPIEIIFTLETYEGQILGRRILNVRICSCPKRDKEKEEKDTQNKDTPSHGKKRKLEGKVEKIEKKAPSVDTLANDNNIHTITVNLAGKNNVQQALKYCQDLMAGEIMKKSTNTDAIACYKKLQAQIDLLNS</sequence>
<accession>A0AAW1VGG5</accession>
<evidence type="ECO:0000256" key="12">
    <source>
        <dbReference type="SAM" id="MobiDB-lite"/>
    </source>
</evidence>
<keyword evidence="8" id="KW-0010">Activator</keyword>
<keyword evidence="9" id="KW-0804">Transcription</keyword>
<evidence type="ECO:0000313" key="15">
    <source>
        <dbReference type="Proteomes" id="UP001431783"/>
    </source>
</evidence>
<evidence type="ECO:0000256" key="8">
    <source>
        <dbReference type="ARBA" id="ARBA00023159"/>
    </source>
</evidence>
<protein>
    <recommendedName>
        <fullName evidence="13">p53 DNA-binding domain-containing protein</fullName>
    </recommendedName>
</protein>
<gene>
    <name evidence="14" type="ORF">WA026_016517</name>
</gene>
<evidence type="ECO:0000313" key="14">
    <source>
        <dbReference type="EMBL" id="KAK9891721.1"/>
    </source>
</evidence>
<dbReference type="Proteomes" id="UP001431783">
    <property type="component" value="Unassembled WGS sequence"/>
</dbReference>
<comment type="cofactor">
    <cofactor evidence="11">
        <name>Zn(2+)</name>
        <dbReference type="ChEBI" id="CHEBI:29105"/>
    </cofactor>
    <text evidence="11">Binds 1 zinc ion per subunit.</text>
</comment>
<dbReference type="GO" id="GO:0000978">
    <property type="term" value="F:RNA polymerase II cis-regulatory region sequence-specific DNA binding"/>
    <property type="evidence" value="ECO:0007669"/>
    <property type="project" value="TreeGrafter"/>
</dbReference>
<feature type="domain" description="p53 DNA-binding" evidence="13">
    <location>
        <begin position="96"/>
        <end position="286"/>
    </location>
</feature>
<keyword evidence="7" id="KW-0238">DNA-binding</keyword>
<dbReference type="EMBL" id="JARQZJ010000130">
    <property type="protein sequence ID" value="KAK9891721.1"/>
    <property type="molecule type" value="Genomic_DNA"/>
</dbReference>
<evidence type="ECO:0000259" key="13">
    <source>
        <dbReference type="Pfam" id="PF00870"/>
    </source>
</evidence>
<dbReference type="GO" id="GO:0005634">
    <property type="term" value="C:nucleus"/>
    <property type="evidence" value="ECO:0007669"/>
    <property type="project" value="UniProtKB-SubCell"/>
</dbReference>
<evidence type="ECO:0000256" key="3">
    <source>
        <dbReference type="ARBA" id="ARBA00022703"/>
    </source>
</evidence>
<keyword evidence="15" id="KW-1185">Reference proteome</keyword>
<feature type="binding site" evidence="11">
    <location>
        <position position="240"/>
    </location>
    <ligand>
        <name>Zn(2+)</name>
        <dbReference type="ChEBI" id="CHEBI:29105"/>
    </ligand>
</feature>
<dbReference type="InterPro" id="IPR008967">
    <property type="entry name" value="p53-like_TF_DNA-bd_sf"/>
</dbReference>
<feature type="binding site" evidence="11">
    <location>
        <position position="171"/>
    </location>
    <ligand>
        <name>Zn(2+)</name>
        <dbReference type="ChEBI" id="CHEBI:29105"/>
    </ligand>
</feature>
<dbReference type="GO" id="GO:0006915">
    <property type="term" value="P:apoptotic process"/>
    <property type="evidence" value="ECO:0007669"/>
    <property type="project" value="UniProtKB-KW"/>
</dbReference>
<dbReference type="PRINTS" id="PR00386">
    <property type="entry name" value="P53SUPPRESSR"/>
</dbReference>
<dbReference type="GO" id="GO:0046872">
    <property type="term" value="F:metal ion binding"/>
    <property type="evidence" value="ECO:0007669"/>
    <property type="project" value="UniProtKB-KW"/>
</dbReference>
<evidence type="ECO:0000256" key="2">
    <source>
        <dbReference type="ARBA" id="ARBA00006167"/>
    </source>
</evidence>
<dbReference type="Pfam" id="PF00870">
    <property type="entry name" value="P53"/>
    <property type="match status" value="1"/>
</dbReference>
<evidence type="ECO:0000256" key="6">
    <source>
        <dbReference type="ARBA" id="ARBA00023015"/>
    </source>
</evidence>
<keyword evidence="10" id="KW-0539">Nucleus</keyword>
<keyword evidence="4 11" id="KW-0479">Metal-binding</keyword>
<dbReference type="InterPro" id="IPR011615">
    <property type="entry name" value="p53_DNA-bd"/>
</dbReference>
<feature type="region of interest" description="Disordered" evidence="12">
    <location>
        <begin position="279"/>
        <end position="304"/>
    </location>
</feature>
<keyword evidence="5 11" id="KW-0862">Zinc</keyword>
<dbReference type="PANTHER" id="PTHR11447:SF16">
    <property type="entry name" value="P53 PROTEIN LONG FORM VARIANT 1"/>
    <property type="match status" value="1"/>
</dbReference>
<evidence type="ECO:0000256" key="1">
    <source>
        <dbReference type="ARBA" id="ARBA00004123"/>
    </source>
</evidence>
<dbReference type="Gene3D" id="2.60.40.720">
    <property type="match status" value="1"/>
</dbReference>
<evidence type="ECO:0000256" key="7">
    <source>
        <dbReference type="ARBA" id="ARBA00023125"/>
    </source>
</evidence>
<dbReference type="CDD" id="cd08367">
    <property type="entry name" value="P53"/>
    <property type="match status" value="1"/>
</dbReference>
<feature type="compositionally biased region" description="Basic and acidic residues" evidence="12">
    <location>
        <begin position="279"/>
        <end position="294"/>
    </location>
</feature>